<dbReference type="InterPro" id="IPR036163">
    <property type="entry name" value="HMA_dom_sf"/>
</dbReference>
<dbReference type="EMBL" id="LSTO01000001">
    <property type="protein sequence ID" value="OWW21049.1"/>
    <property type="molecule type" value="Genomic_DNA"/>
</dbReference>
<reference evidence="2 3" key="1">
    <citation type="submission" date="2016-02" db="EMBL/GenBank/DDBJ databases">
        <authorList>
            <person name="Wen L."/>
            <person name="He K."/>
            <person name="Yang H."/>
        </authorList>
    </citation>
    <scope>NUCLEOTIDE SEQUENCE [LARGE SCALE GENOMIC DNA]</scope>
    <source>
        <strain evidence="2 3">TSA40</strain>
    </source>
</reference>
<dbReference type="OrthoDB" id="8781135at2"/>
<dbReference type="Gene3D" id="3.30.70.100">
    <property type="match status" value="1"/>
</dbReference>
<dbReference type="InterPro" id="IPR006121">
    <property type="entry name" value="HMA_dom"/>
</dbReference>
<feature type="domain" description="HMA" evidence="1">
    <location>
        <begin position="1"/>
        <end position="68"/>
    </location>
</feature>
<dbReference type="RefSeq" id="WP_088707903.1">
    <property type="nucleotide sequence ID" value="NZ_LSTO01000001.1"/>
</dbReference>
<proteinExistence type="predicted"/>
<evidence type="ECO:0000259" key="1">
    <source>
        <dbReference type="PROSITE" id="PS50846"/>
    </source>
</evidence>
<gene>
    <name evidence="2" type="ORF">AYR66_17790</name>
</gene>
<evidence type="ECO:0000313" key="2">
    <source>
        <dbReference type="EMBL" id="OWW21049.1"/>
    </source>
</evidence>
<accession>A0A254TEG0</accession>
<protein>
    <recommendedName>
        <fullName evidence="1">HMA domain-containing protein</fullName>
    </recommendedName>
</protein>
<name>A0A254TEG0_9BURK</name>
<dbReference type="AlphaFoldDB" id="A0A254TEG0"/>
<comment type="caution">
    <text evidence="2">The sequence shown here is derived from an EMBL/GenBank/DDBJ whole genome shotgun (WGS) entry which is preliminary data.</text>
</comment>
<dbReference type="PROSITE" id="PS50846">
    <property type="entry name" value="HMA_2"/>
    <property type="match status" value="1"/>
</dbReference>
<evidence type="ECO:0000313" key="3">
    <source>
        <dbReference type="Proteomes" id="UP000197535"/>
    </source>
</evidence>
<dbReference type="SUPFAM" id="SSF55008">
    <property type="entry name" value="HMA, heavy metal-associated domain"/>
    <property type="match status" value="1"/>
</dbReference>
<sequence>MKTENLSFISPLDEARAMDAARVLNSIKGVSKVAITTASGTVNVGFDDDVTSIQEVRTALLKAGFAVKRSGHGEEGMCCGSCGS</sequence>
<keyword evidence="3" id="KW-1185">Reference proteome</keyword>
<dbReference type="Proteomes" id="UP000197535">
    <property type="component" value="Unassembled WGS sequence"/>
</dbReference>
<dbReference type="GO" id="GO:0046872">
    <property type="term" value="F:metal ion binding"/>
    <property type="evidence" value="ECO:0007669"/>
    <property type="project" value="InterPro"/>
</dbReference>
<organism evidence="2 3">
    <name type="scientific">Noviherbaspirillum denitrificans</name>
    <dbReference type="NCBI Taxonomy" id="1968433"/>
    <lineage>
        <taxon>Bacteria</taxon>
        <taxon>Pseudomonadati</taxon>
        <taxon>Pseudomonadota</taxon>
        <taxon>Betaproteobacteria</taxon>
        <taxon>Burkholderiales</taxon>
        <taxon>Oxalobacteraceae</taxon>
        <taxon>Noviherbaspirillum</taxon>
    </lineage>
</organism>